<dbReference type="OrthoDB" id="2020900at2759"/>
<dbReference type="GO" id="GO:0016787">
    <property type="term" value="F:hydrolase activity"/>
    <property type="evidence" value="ECO:0007669"/>
    <property type="project" value="UniProtKB-KW"/>
</dbReference>
<keyword evidence="4" id="KW-0812">Transmembrane</keyword>
<dbReference type="Pfam" id="PF04781">
    <property type="entry name" value="DUF627"/>
    <property type="match status" value="1"/>
</dbReference>
<evidence type="ECO:0000259" key="5">
    <source>
        <dbReference type="Pfam" id="PF04781"/>
    </source>
</evidence>
<feature type="compositionally biased region" description="Basic and acidic residues" evidence="3">
    <location>
        <begin position="232"/>
        <end position="247"/>
    </location>
</feature>
<reference evidence="6 7" key="1">
    <citation type="submission" date="2019-07" db="EMBL/GenBank/DDBJ databases">
        <title>De Novo Assembly of kiwifruit Actinidia rufa.</title>
        <authorList>
            <person name="Sugita-Konishi S."/>
            <person name="Sato K."/>
            <person name="Mori E."/>
            <person name="Abe Y."/>
            <person name="Kisaki G."/>
            <person name="Hamano K."/>
            <person name="Suezawa K."/>
            <person name="Otani M."/>
            <person name="Fukuda T."/>
            <person name="Manabe T."/>
            <person name="Gomi K."/>
            <person name="Tabuchi M."/>
            <person name="Akimitsu K."/>
            <person name="Kataoka I."/>
        </authorList>
    </citation>
    <scope>NUCLEOTIDE SEQUENCE [LARGE SCALE GENOMIC DNA]</scope>
    <source>
        <strain evidence="7">cv. Fuchu</strain>
    </source>
</reference>
<name>A0A7J0F4R8_9ERIC</name>
<keyword evidence="4" id="KW-0472">Membrane</keyword>
<feature type="compositionally biased region" description="Polar residues" evidence="3">
    <location>
        <begin position="172"/>
        <end position="189"/>
    </location>
</feature>
<keyword evidence="4" id="KW-1133">Transmembrane helix</keyword>
<evidence type="ECO:0000256" key="4">
    <source>
        <dbReference type="SAM" id="Phobius"/>
    </source>
</evidence>
<gene>
    <name evidence="6" type="ORF">Acr_08g0013230</name>
</gene>
<dbReference type="EMBL" id="BJWL01000008">
    <property type="protein sequence ID" value="GFY92927.1"/>
    <property type="molecule type" value="Genomic_DNA"/>
</dbReference>
<evidence type="ECO:0000256" key="2">
    <source>
        <dbReference type="ARBA" id="ARBA00022801"/>
    </source>
</evidence>
<accession>A0A7J0F4R8</accession>
<feature type="region of interest" description="Disordered" evidence="3">
    <location>
        <begin position="227"/>
        <end position="267"/>
    </location>
</feature>
<feature type="transmembrane region" description="Helical" evidence="4">
    <location>
        <begin position="297"/>
        <end position="314"/>
    </location>
</feature>
<evidence type="ECO:0000256" key="3">
    <source>
        <dbReference type="SAM" id="MobiDB-lite"/>
    </source>
</evidence>
<organism evidence="6 7">
    <name type="scientific">Actinidia rufa</name>
    <dbReference type="NCBI Taxonomy" id="165716"/>
    <lineage>
        <taxon>Eukaryota</taxon>
        <taxon>Viridiplantae</taxon>
        <taxon>Streptophyta</taxon>
        <taxon>Embryophyta</taxon>
        <taxon>Tracheophyta</taxon>
        <taxon>Spermatophyta</taxon>
        <taxon>Magnoliopsida</taxon>
        <taxon>eudicotyledons</taxon>
        <taxon>Gunneridae</taxon>
        <taxon>Pentapetalae</taxon>
        <taxon>asterids</taxon>
        <taxon>Ericales</taxon>
        <taxon>Actinidiaceae</taxon>
        <taxon>Actinidia</taxon>
    </lineage>
</organism>
<keyword evidence="7" id="KW-1185">Reference proteome</keyword>
<protein>
    <submittedName>
        <fullName evidence="6">Ubiquitin carboxyl-terminal hydrolase-related protein</fullName>
    </submittedName>
</protein>
<dbReference type="PANTHER" id="PTHR22975">
    <property type="entry name" value="UBIQUITIN SPECIFIC PROTEINASE"/>
    <property type="match status" value="1"/>
</dbReference>
<keyword evidence="1" id="KW-0833">Ubl conjugation pathway</keyword>
<keyword evidence="2 6" id="KW-0378">Hydrolase</keyword>
<evidence type="ECO:0000256" key="1">
    <source>
        <dbReference type="ARBA" id="ARBA00022786"/>
    </source>
</evidence>
<proteinExistence type="predicted"/>
<dbReference type="PANTHER" id="PTHR22975:SF9">
    <property type="entry name" value="ECHINUS SPLICE FORM 3"/>
    <property type="match status" value="1"/>
</dbReference>
<comment type="caution">
    <text evidence="6">The sequence shown here is derived from an EMBL/GenBank/DDBJ whole genome shotgun (WGS) entry which is preliminary data.</text>
</comment>
<feature type="domain" description="DUF627" evidence="5">
    <location>
        <begin position="6"/>
        <end position="94"/>
    </location>
</feature>
<sequence>MQESPKALRRGTHTKALRLMKEMSAKHENSTHSALIHRVQGTVCVKVASIIDDINAKQWHLKNAIESATKAVSLSPNSVEFAHFYANLLYEAANDGMRASRISSFHARLEDLAEEDATEKFDAARELALDSRKGSGGELSNSCGIGRYSDKSIPVDDSNTGRYSDKSIPVDDSNTGTQGSEITDKGSNLSVGVTPPSGLLYRSCNPETERAVGHRVSSFHARLEDLAEEDATEKSDTARELALDNRKGSGGVSDNSKPAHEKTKVKKKNMEHRKTLWLLVIMILCFAMRLQKWYPPQFHPMAIIQILKLLYLYMGMPQNERKRKLDKIETLEYQRLVEDKDKLKYLAEQHKKGKRTIAEKHSDDDQDVHKQLKHCLPKDIPEDGILSNKWRTGRKGIRQKSSAKLLQTNYQTLSYEKENIEVRQVRVPDCLHGDSIFDLGLWLSERLVGLKDIIGACTQPHLMNFAEFDDNSTSVMVKVLYFTQLAPSPEKR</sequence>
<evidence type="ECO:0000313" key="7">
    <source>
        <dbReference type="Proteomes" id="UP000585474"/>
    </source>
</evidence>
<dbReference type="AlphaFoldDB" id="A0A7J0F4R8"/>
<feature type="transmembrane region" description="Helical" evidence="4">
    <location>
        <begin position="275"/>
        <end position="291"/>
    </location>
</feature>
<dbReference type="Proteomes" id="UP000585474">
    <property type="component" value="Unassembled WGS sequence"/>
</dbReference>
<evidence type="ECO:0000313" key="6">
    <source>
        <dbReference type="EMBL" id="GFY92927.1"/>
    </source>
</evidence>
<feature type="region of interest" description="Disordered" evidence="3">
    <location>
        <begin position="150"/>
        <end position="189"/>
    </location>
</feature>
<dbReference type="InterPro" id="IPR052398">
    <property type="entry name" value="Ubiquitin_hydrolase_53/54"/>
</dbReference>
<dbReference type="InterPro" id="IPR006866">
    <property type="entry name" value="DUF627_N"/>
</dbReference>